<dbReference type="InterPro" id="IPR016181">
    <property type="entry name" value="Acyl_CoA_acyltransferase"/>
</dbReference>
<dbReference type="PROSITE" id="PS51186">
    <property type="entry name" value="GNAT"/>
    <property type="match status" value="1"/>
</dbReference>
<dbReference type="AlphaFoldDB" id="A0A6I6Y2P2"/>
<proteinExistence type="predicted"/>
<sequence>MTLSTSYIGPVPKLFPSEHINGLSIKKATPFHARKIVDFFRRFEETSFCDWQDEGLLKGLLGSEHTYCYMAENHTGTIVGAVAGGLMGTRGTINHMAVAPDYRQSRIGTSLANSILSDFRQHGIRRVFLFVEDDNPNALSFWQKQGFLQTRGEITCEVDL</sequence>
<dbReference type="RefSeq" id="WP_159411699.1">
    <property type="nucleotide sequence ID" value="NZ_CP026115.2"/>
</dbReference>
<evidence type="ECO:0000313" key="4">
    <source>
        <dbReference type="EMBL" id="QHG66506.1"/>
    </source>
</evidence>
<dbReference type="SUPFAM" id="SSF55729">
    <property type="entry name" value="Acyl-CoA N-acyltransferases (Nat)"/>
    <property type="match status" value="1"/>
</dbReference>
<dbReference type="InterPro" id="IPR000182">
    <property type="entry name" value="GNAT_dom"/>
</dbReference>
<evidence type="ECO:0000256" key="2">
    <source>
        <dbReference type="ARBA" id="ARBA00023315"/>
    </source>
</evidence>
<evidence type="ECO:0000256" key="1">
    <source>
        <dbReference type="ARBA" id="ARBA00022679"/>
    </source>
</evidence>
<accession>A0A6I6Y2P2</accession>
<dbReference type="PANTHER" id="PTHR43800">
    <property type="entry name" value="PEPTIDYL-LYSINE N-ACETYLTRANSFERASE YJAB"/>
    <property type="match status" value="1"/>
</dbReference>
<evidence type="ECO:0000259" key="3">
    <source>
        <dbReference type="PROSITE" id="PS51186"/>
    </source>
</evidence>
<reference evidence="4 5" key="1">
    <citation type="submission" date="2020-02" db="EMBL/GenBank/DDBJ databases">
        <title>Pseudomonas Putida W5 Complete Genome Assembly.</title>
        <authorList>
            <person name="Yuan Z.-C."/>
            <person name="Shaw G.A."/>
            <person name="Cusano A.D."/>
            <person name="Caddey B.J."/>
            <person name="Weselowski B.J."/>
        </authorList>
    </citation>
    <scope>NUCLEOTIDE SEQUENCE [LARGE SCALE GENOMIC DNA]</scope>
    <source>
        <strain evidence="4 5">W5</strain>
    </source>
</reference>
<dbReference type="Pfam" id="PF00583">
    <property type="entry name" value="Acetyltransf_1"/>
    <property type="match status" value="1"/>
</dbReference>
<protein>
    <submittedName>
        <fullName evidence="4">GNAT family N-acetyltransferase</fullName>
    </submittedName>
</protein>
<dbReference type="CDD" id="cd04301">
    <property type="entry name" value="NAT_SF"/>
    <property type="match status" value="1"/>
</dbReference>
<dbReference type="PANTHER" id="PTHR43800:SF1">
    <property type="entry name" value="PEPTIDYL-LYSINE N-ACETYLTRANSFERASE YJAB"/>
    <property type="match status" value="1"/>
</dbReference>
<gene>
    <name evidence="4" type="ORF">C2H86_19760</name>
</gene>
<keyword evidence="2" id="KW-0012">Acyltransferase</keyword>
<organism evidence="4 5">
    <name type="scientific">Pseudomonas putida</name>
    <name type="common">Arthrobacter siderocapsulatus</name>
    <dbReference type="NCBI Taxonomy" id="303"/>
    <lineage>
        <taxon>Bacteria</taxon>
        <taxon>Pseudomonadati</taxon>
        <taxon>Pseudomonadota</taxon>
        <taxon>Gammaproteobacteria</taxon>
        <taxon>Pseudomonadales</taxon>
        <taxon>Pseudomonadaceae</taxon>
        <taxon>Pseudomonas</taxon>
    </lineage>
</organism>
<dbReference type="EMBL" id="CP026115">
    <property type="protein sequence ID" value="QHG66506.1"/>
    <property type="molecule type" value="Genomic_DNA"/>
</dbReference>
<evidence type="ECO:0000313" key="5">
    <source>
        <dbReference type="Proteomes" id="UP000464480"/>
    </source>
</evidence>
<dbReference type="GO" id="GO:0016747">
    <property type="term" value="F:acyltransferase activity, transferring groups other than amino-acyl groups"/>
    <property type="evidence" value="ECO:0007669"/>
    <property type="project" value="InterPro"/>
</dbReference>
<name>A0A6I6Y2P2_PSEPU</name>
<dbReference type="Proteomes" id="UP000464480">
    <property type="component" value="Chromosome"/>
</dbReference>
<keyword evidence="1 4" id="KW-0808">Transferase</keyword>
<feature type="domain" description="N-acetyltransferase" evidence="3">
    <location>
        <begin position="23"/>
        <end position="160"/>
    </location>
</feature>
<dbReference type="Gene3D" id="3.40.630.30">
    <property type="match status" value="1"/>
</dbReference>